<evidence type="ECO:0000256" key="1">
    <source>
        <dbReference type="SAM" id="MobiDB-lite"/>
    </source>
</evidence>
<feature type="compositionally biased region" description="Basic and acidic residues" evidence="1">
    <location>
        <begin position="171"/>
        <end position="186"/>
    </location>
</feature>
<protein>
    <recommendedName>
        <fullName evidence="5">Cnidarian restricted protein</fullName>
    </recommendedName>
</protein>
<evidence type="ECO:0000313" key="4">
    <source>
        <dbReference type="Proteomes" id="UP000594262"/>
    </source>
</evidence>
<name>A0A7M5WSI1_9CNID</name>
<evidence type="ECO:0008006" key="5">
    <source>
        <dbReference type="Google" id="ProtNLM"/>
    </source>
</evidence>
<dbReference type="AlphaFoldDB" id="A0A7M5WSI1"/>
<evidence type="ECO:0000313" key="3">
    <source>
        <dbReference type="EnsemblMetazoa" id="CLYHEMP010297.1"/>
    </source>
</evidence>
<feature type="compositionally biased region" description="Acidic residues" evidence="1">
    <location>
        <begin position="139"/>
        <end position="151"/>
    </location>
</feature>
<feature type="region of interest" description="Disordered" evidence="1">
    <location>
        <begin position="48"/>
        <end position="230"/>
    </location>
</feature>
<reference evidence="3" key="1">
    <citation type="submission" date="2021-01" db="UniProtKB">
        <authorList>
            <consortium name="EnsemblMetazoa"/>
        </authorList>
    </citation>
    <scope>IDENTIFICATION</scope>
</reference>
<accession>A0A7M5WSI1</accession>
<dbReference type="EnsemblMetazoa" id="CLYHEMT010297.1">
    <property type="protein sequence ID" value="CLYHEMP010297.1"/>
    <property type="gene ID" value="CLYHEMG010297"/>
</dbReference>
<organism evidence="3 4">
    <name type="scientific">Clytia hemisphaerica</name>
    <dbReference type="NCBI Taxonomy" id="252671"/>
    <lineage>
        <taxon>Eukaryota</taxon>
        <taxon>Metazoa</taxon>
        <taxon>Cnidaria</taxon>
        <taxon>Hydrozoa</taxon>
        <taxon>Hydroidolina</taxon>
        <taxon>Leptothecata</taxon>
        <taxon>Obeliida</taxon>
        <taxon>Clytiidae</taxon>
        <taxon>Clytia</taxon>
    </lineage>
</organism>
<proteinExistence type="predicted"/>
<dbReference type="GeneID" id="136809600"/>
<keyword evidence="2" id="KW-0732">Signal</keyword>
<feature type="compositionally biased region" description="Basic and acidic residues" evidence="1">
    <location>
        <begin position="88"/>
        <end position="97"/>
    </location>
</feature>
<feature type="signal peptide" evidence="2">
    <location>
        <begin position="1"/>
        <end position="41"/>
    </location>
</feature>
<feature type="compositionally biased region" description="Basic and acidic residues" evidence="1">
    <location>
        <begin position="203"/>
        <end position="227"/>
    </location>
</feature>
<dbReference type="OrthoDB" id="2120109at2759"/>
<dbReference type="RefSeq" id="XP_066922242.1">
    <property type="nucleotide sequence ID" value="XM_067066141.1"/>
</dbReference>
<feature type="compositionally biased region" description="Acidic residues" evidence="1">
    <location>
        <begin position="187"/>
        <end position="202"/>
    </location>
</feature>
<evidence type="ECO:0000256" key="2">
    <source>
        <dbReference type="SAM" id="SignalP"/>
    </source>
</evidence>
<feature type="chain" id="PRO_5029670440" description="Cnidarian restricted protein" evidence="2">
    <location>
        <begin position="42"/>
        <end position="702"/>
    </location>
</feature>
<feature type="compositionally biased region" description="Acidic residues" evidence="1">
    <location>
        <begin position="115"/>
        <end position="131"/>
    </location>
</feature>
<sequence>MEFSFLDSVEAERRREPTTKMRMNIWRKFLLLTFLLIAVNCKPESLDLAEEDEPASEEKMVAIASKDVSVDTSDEQESKESSDEEDEGMKKEETKEDEKEEDFDAVDDKNSDVEAEKDEDESDEDEKEFDESEHKKDEEADDESEEEQDEEKETKDEEEKEEMKEDEASDEVGKEEKDKEGEKDEQQEIEGEKDDGNDESKDEDEKNDHSKENDEDRKKKDSKKIQKDPQVGYTLRRNRIHDAVETWSPAFWINFNIKPLYKRNVWTSVLHFTTGGNHGAIGRRIPAIFVVPGTTRLHICTTLNNVNNWCVNSQPLPLHKYTHVSIRQYTQGTKYIYQVRVGNRQIARVQNHIPRYYSNVKVYKANPWYPAAPANIRFLHYRNNPYAPQPLRRNTIIKRFPTYFSEFDVSFQIRPYGKIRQWSSIIHVTRGRNHGRHGDRVPAVWFLPNTNRLHICTTLNNSPNYCYNSAALPTNRYTNVHIRQKLIGNRHFYTIRINNRVVRNVVNLRPRTFRNVRVYQANPWSLAARAYIRNVKVTTSSGGGYRLARRQLINSIPRIEKQWYLSFNIRPFGPVRNQYTNILHATTGGNHGRIGYRIPGIWFRPNTRQLHICYAINNRHNYCRNFQNLPVNRYTNIQVAQVYLTDVKRYRYVILINNVLRFSIINHRPYAFHDVRLYSGDPWYNPAHAIVKNLVFRSIPSK</sequence>
<feature type="compositionally biased region" description="Basic and acidic residues" evidence="1">
    <location>
        <begin position="152"/>
        <end position="163"/>
    </location>
</feature>
<dbReference type="Proteomes" id="UP000594262">
    <property type="component" value="Unplaced"/>
</dbReference>
<keyword evidence="4" id="KW-1185">Reference proteome</keyword>